<reference evidence="3" key="1">
    <citation type="submission" date="2017-09" db="EMBL/GenBank/DDBJ databases">
        <title>Depth-based differentiation of microbial function through sediment-hosted aquifers and enrichment of novel symbionts in the deep terrestrial subsurface.</title>
        <authorList>
            <person name="Probst A.J."/>
            <person name="Ladd B."/>
            <person name="Jarett J.K."/>
            <person name="Geller-Mcgrath D.E."/>
            <person name="Sieber C.M.K."/>
            <person name="Emerson J.B."/>
            <person name="Anantharaman K."/>
            <person name="Thomas B.C."/>
            <person name="Malmstrom R."/>
            <person name="Stieglmeier M."/>
            <person name="Klingl A."/>
            <person name="Woyke T."/>
            <person name="Ryan C.M."/>
            <person name="Banfield J.F."/>
        </authorList>
    </citation>
    <scope>NUCLEOTIDE SEQUENCE [LARGE SCALE GENOMIC DNA]</scope>
</reference>
<name>A0A2M8KV60_9BACT</name>
<evidence type="ECO:0000313" key="2">
    <source>
        <dbReference type="EMBL" id="PJE63806.1"/>
    </source>
</evidence>
<comment type="caution">
    <text evidence="2">The sequence shown here is derived from an EMBL/GenBank/DDBJ whole genome shotgun (WGS) entry which is preliminary data.</text>
</comment>
<dbReference type="AlphaFoldDB" id="A0A2M8KV60"/>
<feature type="non-terminal residue" evidence="2">
    <location>
        <position position="1"/>
    </location>
</feature>
<keyword evidence="1" id="KW-0472">Membrane</keyword>
<gene>
    <name evidence="2" type="ORF">COU89_01290</name>
</gene>
<protein>
    <submittedName>
        <fullName evidence="2">Uncharacterized protein</fullName>
    </submittedName>
</protein>
<dbReference type="EMBL" id="PFEE01000028">
    <property type="protein sequence ID" value="PJE63806.1"/>
    <property type="molecule type" value="Genomic_DNA"/>
</dbReference>
<evidence type="ECO:0000313" key="3">
    <source>
        <dbReference type="Proteomes" id="UP000231569"/>
    </source>
</evidence>
<keyword evidence="1" id="KW-1133">Transmembrane helix</keyword>
<proteinExistence type="predicted"/>
<keyword evidence="1" id="KW-0812">Transmembrane</keyword>
<organism evidence="2 3">
    <name type="scientific">Candidatus Roizmanbacteria bacterium CG10_big_fil_rev_8_21_14_0_10_45_7</name>
    <dbReference type="NCBI Taxonomy" id="1974854"/>
    <lineage>
        <taxon>Bacteria</taxon>
        <taxon>Candidatus Roizmaniibacteriota</taxon>
    </lineage>
</organism>
<evidence type="ECO:0000256" key="1">
    <source>
        <dbReference type="SAM" id="Phobius"/>
    </source>
</evidence>
<dbReference type="Proteomes" id="UP000231569">
    <property type="component" value="Unassembled WGS sequence"/>
</dbReference>
<feature type="transmembrane region" description="Helical" evidence="1">
    <location>
        <begin position="45"/>
        <end position="69"/>
    </location>
</feature>
<sequence length="104" mass="12146">DVDHLFDYVRYIRVSKSKASVYDFLSGEYFHSSNRLFVLLHSWELSLVCLLLYIAGIGTVYLPIALGLATHYLVDSITNDIGFLSYFFSFRMVHQFKLNEIVRR</sequence>
<accession>A0A2M8KV60</accession>